<organism evidence="1 2">
    <name type="scientific">Nocardia asteroides NBRC 15531</name>
    <dbReference type="NCBI Taxonomy" id="1110697"/>
    <lineage>
        <taxon>Bacteria</taxon>
        <taxon>Bacillati</taxon>
        <taxon>Actinomycetota</taxon>
        <taxon>Actinomycetes</taxon>
        <taxon>Mycobacteriales</taxon>
        <taxon>Nocardiaceae</taxon>
        <taxon>Nocardia</taxon>
    </lineage>
</organism>
<protein>
    <submittedName>
        <fullName evidence="1">Uncharacterized protein</fullName>
    </submittedName>
</protein>
<proteinExistence type="predicted"/>
<evidence type="ECO:0000313" key="2">
    <source>
        <dbReference type="Proteomes" id="UP000017048"/>
    </source>
</evidence>
<dbReference type="EMBL" id="BAFO02000012">
    <property type="protein sequence ID" value="GAD82717.1"/>
    <property type="molecule type" value="Genomic_DNA"/>
</dbReference>
<dbReference type="Proteomes" id="UP000017048">
    <property type="component" value="Unassembled WGS sequence"/>
</dbReference>
<dbReference type="STRING" id="1824.SAMN05444423_1011431"/>
<keyword evidence="2" id="KW-1185">Reference proteome</keyword>
<comment type="caution">
    <text evidence="1">The sequence shown here is derived from an EMBL/GenBank/DDBJ whole genome shotgun (WGS) entry which is preliminary data.</text>
</comment>
<sequence>MFAVRPAIPAELYIERFRALISAAVDIAQTVDFDLDEQIALDSLPRWFRDAPDFASTEGANNYVAANLGPPWDPAEWIYCFDPDLRAWTWWDITRQPDGIAVRVDTRGEPHIPHGELLWALYVSGARHVDPLRMVAIDGRTK</sequence>
<dbReference type="AlphaFoldDB" id="U5E3L0"/>
<evidence type="ECO:0000313" key="1">
    <source>
        <dbReference type="EMBL" id="GAD82717.1"/>
    </source>
</evidence>
<gene>
    <name evidence="1" type="ORF">NCAST_12_00700</name>
</gene>
<reference evidence="1 2" key="1">
    <citation type="journal article" date="2014" name="BMC Genomics">
        <title>Genome based analysis of type-I polyketide synthase and nonribosomal peptide synthetase gene clusters in seven strains of five representative Nocardia species.</title>
        <authorList>
            <person name="Komaki H."/>
            <person name="Ichikawa N."/>
            <person name="Hosoyama A."/>
            <person name="Takahashi-Nakaguchi A."/>
            <person name="Matsuzawa T."/>
            <person name="Suzuki K."/>
            <person name="Fujita N."/>
            <person name="Gonoi T."/>
        </authorList>
    </citation>
    <scope>NUCLEOTIDE SEQUENCE [LARGE SCALE GENOMIC DNA]</scope>
    <source>
        <strain evidence="1 2">NBRC 15531</strain>
    </source>
</reference>
<dbReference type="eggNOG" id="ENOG502ZCN2">
    <property type="taxonomic scope" value="Bacteria"/>
</dbReference>
<name>U5E3L0_NOCAS</name>
<accession>U5E3L0</accession>